<evidence type="ECO:0000256" key="3">
    <source>
        <dbReference type="ARBA" id="ARBA00022840"/>
    </source>
</evidence>
<evidence type="ECO:0000313" key="6">
    <source>
        <dbReference type="Proteomes" id="UP000002156"/>
    </source>
</evidence>
<keyword evidence="5" id="KW-0456">Lyase</keyword>
<dbReference type="RefSeq" id="WP_009052367.1">
    <property type="nucleotide sequence ID" value="NC_010321.1"/>
</dbReference>
<dbReference type="Pfam" id="PF02626">
    <property type="entry name" value="CT_A_B"/>
    <property type="match status" value="1"/>
</dbReference>
<dbReference type="EMBL" id="CP000924">
    <property type="protein sequence ID" value="ABY94814.1"/>
    <property type="molecule type" value="Genomic_DNA"/>
</dbReference>
<dbReference type="PANTHER" id="PTHR43309:SF5">
    <property type="entry name" value="5-OXOPROLINASE SUBUNIT C"/>
    <property type="match status" value="1"/>
</dbReference>
<dbReference type="GO" id="GO:0016829">
    <property type="term" value="F:lyase activity"/>
    <property type="evidence" value="ECO:0007669"/>
    <property type="project" value="UniProtKB-KW"/>
</dbReference>
<keyword evidence="1" id="KW-0547">Nucleotide-binding</keyword>
<dbReference type="NCBIfam" id="TIGR00724">
    <property type="entry name" value="urea_amlyse_rel"/>
    <property type="match status" value="1"/>
</dbReference>
<keyword evidence="6" id="KW-1185">Reference proteome</keyword>
<evidence type="ECO:0000313" key="5">
    <source>
        <dbReference type="EMBL" id="ABY94814.1"/>
    </source>
</evidence>
<dbReference type="GO" id="GO:0005524">
    <property type="term" value="F:ATP binding"/>
    <property type="evidence" value="ECO:0007669"/>
    <property type="project" value="UniProtKB-KW"/>
</dbReference>
<dbReference type="SMART" id="SM00797">
    <property type="entry name" value="AHS2"/>
    <property type="match status" value="1"/>
</dbReference>
<dbReference type="PANTHER" id="PTHR43309">
    <property type="entry name" value="5-OXOPROLINASE SUBUNIT C"/>
    <property type="match status" value="1"/>
</dbReference>
<name>B0K9K1_THEP3</name>
<sequence length="334" mass="36864">MECFRVLSQGLFTTIQDIGRFGYESQGIPTSGAMDEFALRIANILVGNDENAPCLEITLMGPTLEVLSDVMIAVTGAEIQPLVNGFPRPCWSSFPVQKGDIVSFGPIKSGFRAYLAVAGGFKGNLIMNSVSTYTRGKLGGIKGRRIEKDDILISGVSQSGLDARKVRDEYIPSYSSEEEIRIILGPQDDYFDEEAIKVFLSSTYVITKDSDRMGYRLEGPEIKAKERHDIITDGLLPGAIQIPGNGKPIIILKDAQTTGGYTKIATVISVDLSKLAQLKPGDKVRFRAVDLFEAHKILVETENKIKEIKETLKVLKYFKVKVNDRYYDVGVEPL</sequence>
<dbReference type="InterPro" id="IPR029000">
    <property type="entry name" value="Cyclophilin-like_dom_sf"/>
</dbReference>
<evidence type="ECO:0000259" key="4">
    <source>
        <dbReference type="SMART" id="SM00797"/>
    </source>
</evidence>
<dbReference type="InterPro" id="IPR052708">
    <property type="entry name" value="PxpC"/>
</dbReference>
<organism evidence="5 6">
    <name type="scientific">Thermoanaerobacter pseudethanolicus (strain ATCC 33223 / 39E)</name>
    <name type="common">Clostridium thermohydrosulfuricum</name>
    <dbReference type="NCBI Taxonomy" id="340099"/>
    <lineage>
        <taxon>Bacteria</taxon>
        <taxon>Bacillati</taxon>
        <taxon>Bacillota</taxon>
        <taxon>Clostridia</taxon>
        <taxon>Thermoanaerobacterales</taxon>
        <taxon>Thermoanaerobacteraceae</taxon>
        <taxon>Thermoanaerobacter</taxon>
    </lineage>
</organism>
<reference evidence="6" key="1">
    <citation type="submission" date="2008-01" db="EMBL/GenBank/DDBJ databases">
        <title>Complete sequence of Thermoanaerobacter pseudethanolicus 39E.</title>
        <authorList>
            <person name="Copeland A."/>
            <person name="Lucas S."/>
            <person name="Lapidus A."/>
            <person name="Barry K."/>
            <person name="Glavina del Rio T."/>
            <person name="Dalin E."/>
            <person name="Tice H."/>
            <person name="Pitluck S."/>
            <person name="Bruce D."/>
            <person name="Goodwin L."/>
            <person name="Saunders E."/>
            <person name="Brettin T."/>
            <person name="Detter J.C."/>
            <person name="Han C."/>
            <person name="Schmutz J."/>
            <person name="Larimer F."/>
            <person name="Land M."/>
            <person name="Hauser L."/>
            <person name="Kyrpides N."/>
            <person name="Lykidis A."/>
            <person name="Hemme C."/>
            <person name="Fields M.W."/>
            <person name="He Z."/>
            <person name="Zhou J."/>
            <person name="Richardson P."/>
        </authorList>
    </citation>
    <scope>NUCLEOTIDE SEQUENCE [LARGE SCALE GENOMIC DNA]</scope>
    <source>
        <strain evidence="6">ATCC 33223 / DSM 2355 / 39E</strain>
    </source>
</reference>
<dbReference type="KEGG" id="tpd:Teth39_1159"/>
<proteinExistence type="predicted"/>
<keyword evidence="2 5" id="KW-0378">Hydrolase</keyword>
<dbReference type="STRING" id="340099.Teth39_1159"/>
<dbReference type="AlphaFoldDB" id="B0K9K1"/>
<dbReference type="GO" id="GO:0004039">
    <property type="term" value="F:allophanate hydrolase activity"/>
    <property type="evidence" value="ECO:0007669"/>
    <property type="project" value="UniProtKB-EC"/>
</dbReference>
<dbReference type="Proteomes" id="UP000002156">
    <property type="component" value="Chromosome"/>
</dbReference>
<dbReference type="EC" id="3.5.1.54" evidence="5"/>
<evidence type="ECO:0000256" key="2">
    <source>
        <dbReference type="ARBA" id="ARBA00022801"/>
    </source>
</evidence>
<dbReference type="SUPFAM" id="SSF50891">
    <property type="entry name" value="Cyclophilin-like"/>
    <property type="match status" value="1"/>
</dbReference>
<evidence type="ECO:0000256" key="1">
    <source>
        <dbReference type="ARBA" id="ARBA00022741"/>
    </source>
</evidence>
<dbReference type="eggNOG" id="COG1984">
    <property type="taxonomic scope" value="Bacteria"/>
</dbReference>
<feature type="domain" description="Carboxyltransferase" evidence="4">
    <location>
        <begin position="25"/>
        <end position="304"/>
    </location>
</feature>
<protein>
    <submittedName>
        <fullName evidence="5">Urea amidolyase related protein</fullName>
        <ecNumber evidence="5">3.5.1.54</ecNumber>
    </submittedName>
</protein>
<dbReference type="InterPro" id="IPR003778">
    <property type="entry name" value="CT_A_B"/>
</dbReference>
<keyword evidence="3" id="KW-0067">ATP-binding</keyword>
<dbReference type="HOGENOM" id="CLU_028967_0_1_9"/>
<gene>
    <name evidence="5" type="ordered locus">Teth39_1159</name>
</gene>
<accession>B0K9K1</accession>
<dbReference type="Gene3D" id="2.40.100.10">
    <property type="entry name" value="Cyclophilin-like"/>
    <property type="match status" value="1"/>
</dbReference>